<gene>
    <name evidence="4" type="ORF">NIES21_44970</name>
</gene>
<organism evidence="4 5">
    <name type="scientific">Anabaenopsis circularis NIES-21</name>
    <dbReference type="NCBI Taxonomy" id="1085406"/>
    <lineage>
        <taxon>Bacteria</taxon>
        <taxon>Bacillati</taxon>
        <taxon>Cyanobacteriota</taxon>
        <taxon>Cyanophyceae</taxon>
        <taxon>Nostocales</taxon>
        <taxon>Nodulariaceae</taxon>
        <taxon>Anabaenopsis</taxon>
    </lineage>
</organism>
<name>A0A1Z4GMD0_9CYAN</name>
<keyword evidence="2 3" id="KW-0802">TPR repeat</keyword>
<dbReference type="SUPFAM" id="SSF48452">
    <property type="entry name" value="TPR-like"/>
    <property type="match status" value="1"/>
</dbReference>
<evidence type="ECO:0000256" key="1">
    <source>
        <dbReference type="ARBA" id="ARBA00022737"/>
    </source>
</evidence>
<dbReference type="EMBL" id="AP018174">
    <property type="protein sequence ID" value="BAY18649.1"/>
    <property type="molecule type" value="Genomic_DNA"/>
</dbReference>
<feature type="repeat" description="TPR" evidence="3">
    <location>
        <begin position="229"/>
        <end position="262"/>
    </location>
</feature>
<dbReference type="GO" id="GO:0046813">
    <property type="term" value="P:receptor-mediated virion attachment to host cell"/>
    <property type="evidence" value="ECO:0007669"/>
    <property type="project" value="TreeGrafter"/>
</dbReference>
<reference evidence="4 5" key="1">
    <citation type="submission" date="2017-06" db="EMBL/GenBank/DDBJ databases">
        <title>Genome sequencing of cyanobaciteial culture collection at National Institute for Environmental Studies (NIES).</title>
        <authorList>
            <person name="Hirose Y."/>
            <person name="Shimura Y."/>
            <person name="Fujisawa T."/>
            <person name="Nakamura Y."/>
            <person name="Kawachi M."/>
        </authorList>
    </citation>
    <scope>NUCLEOTIDE SEQUENCE [LARGE SCALE GENOMIC DNA]</scope>
    <source>
        <strain evidence="4 5">NIES-21</strain>
    </source>
</reference>
<dbReference type="PANTHER" id="PTHR44858">
    <property type="entry name" value="TETRATRICOPEPTIDE REPEAT PROTEIN 6"/>
    <property type="match status" value="1"/>
</dbReference>
<dbReference type="Pfam" id="PF13432">
    <property type="entry name" value="TPR_16"/>
    <property type="match status" value="1"/>
</dbReference>
<dbReference type="PROSITE" id="PS50005">
    <property type="entry name" value="TPR"/>
    <property type="match status" value="5"/>
</dbReference>
<accession>A0A1Z4GMD0</accession>
<evidence type="ECO:0000256" key="2">
    <source>
        <dbReference type="ARBA" id="ARBA00022803"/>
    </source>
</evidence>
<feature type="repeat" description="TPR" evidence="3">
    <location>
        <begin position="297"/>
        <end position="330"/>
    </location>
</feature>
<sequence>MVQDRSYGGQIATYTYKLSIMSNHELYLQGLEKAKQKDYAGAIANFSQVIQLMPFDAEAYLQRGLAYYDSGQILSAVSDYTEALKIDAKFVEAYYSRALARVALKNLSGALDDVERAINLRGNYAAAYNLRGIVRRKQGFIQDAIASLKQAAELYLQQKDKENCRLCLEQIKQLQPPAKVAVQPQNSITTPIISTKDYFTQLLDKAEKGDTREAIADLNWVLQADPQDAQAYCCRGVVRCKMGNYREAIADFNQALLLKFQDAIVYRNRGKARALLGDHQGAIADFNQALQMQPQDALIYVARGNVYRAMGNYLGAIQDYTQALQIKFDDAQAYYNRGIAHTLLEEMQSAVEDYQRAASIFCEQEDWDNYQQVLNSLQKIQTTYPESKKQKYNLLRQKLLRLVGGYWEIAQRLIDQKQDYYPGKPDEWYLQKVIEDLERDRGR</sequence>
<dbReference type="Proteomes" id="UP000218287">
    <property type="component" value="Chromosome"/>
</dbReference>
<dbReference type="PANTHER" id="PTHR44858:SF1">
    <property type="entry name" value="UDP-N-ACETYLGLUCOSAMINE--PEPTIDE N-ACETYLGLUCOSAMINYLTRANSFERASE SPINDLY-RELATED"/>
    <property type="match status" value="1"/>
</dbReference>
<dbReference type="SMART" id="SM00028">
    <property type="entry name" value="TPR"/>
    <property type="match status" value="9"/>
</dbReference>
<dbReference type="Pfam" id="PF13414">
    <property type="entry name" value="TPR_11"/>
    <property type="match status" value="2"/>
</dbReference>
<keyword evidence="5" id="KW-1185">Reference proteome</keyword>
<dbReference type="InterPro" id="IPR050498">
    <property type="entry name" value="Ycf3"/>
</dbReference>
<dbReference type="InterPro" id="IPR019734">
    <property type="entry name" value="TPR_rpt"/>
</dbReference>
<feature type="repeat" description="TPR" evidence="3">
    <location>
        <begin position="331"/>
        <end position="364"/>
    </location>
</feature>
<dbReference type="InterPro" id="IPR011990">
    <property type="entry name" value="TPR-like_helical_dom_sf"/>
</dbReference>
<protein>
    <submittedName>
        <fullName evidence="4">TPR repeat protein</fullName>
    </submittedName>
</protein>
<feature type="repeat" description="TPR" evidence="3">
    <location>
        <begin position="263"/>
        <end position="296"/>
    </location>
</feature>
<keyword evidence="1" id="KW-0677">Repeat</keyword>
<proteinExistence type="predicted"/>
<dbReference type="AlphaFoldDB" id="A0A1Z4GMD0"/>
<dbReference type="GO" id="GO:0009279">
    <property type="term" value="C:cell outer membrane"/>
    <property type="evidence" value="ECO:0007669"/>
    <property type="project" value="TreeGrafter"/>
</dbReference>
<evidence type="ECO:0000313" key="5">
    <source>
        <dbReference type="Proteomes" id="UP000218287"/>
    </source>
</evidence>
<evidence type="ECO:0000313" key="4">
    <source>
        <dbReference type="EMBL" id="BAY18649.1"/>
    </source>
</evidence>
<feature type="repeat" description="TPR" evidence="3">
    <location>
        <begin position="57"/>
        <end position="90"/>
    </location>
</feature>
<evidence type="ECO:0000256" key="3">
    <source>
        <dbReference type="PROSITE-ProRule" id="PRU00339"/>
    </source>
</evidence>
<dbReference type="Gene3D" id="1.25.40.10">
    <property type="entry name" value="Tetratricopeptide repeat domain"/>
    <property type="match status" value="4"/>
</dbReference>